<evidence type="ECO:0000313" key="2">
    <source>
        <dbReference type="EMBL" id="QHZ52075.1"/>
    </source>
</evidence>
<dbReference type="InterPro" id="IPR002798">
    <property type="entry name" value="SpoIIM-like"/>
</dbReference>
<dbReference type="Pfam" id="PF01944">
    <property type="entry name" value="SpoIIM"/>
    <property type="match status" value="1"/>
</dbReference>
<feature type="transmembrane region" description="Helical" evidence="1">
    <location>
        <begin position="12"/>
        <end position="36"/>
    </location>
</feature>
<reference evidence="2 3" key="1">
    <citation type="journal article" date="2020" name="Int. J. Med. Microbiol.">
        <title>Discovery of Paenibacillus larvae ERIC V: Phenotypic and genomic comparison to genotypes ERIC I-IV reveal different inventories of virulence factors which correlate with epidemiological prevalences of American Foulbrood.</title>
        <authorList>
            <person name="Beims H."/>
            <person name="Bunk B."/>
            <person name="Erler S."/>
            <person name="Mohr K.I."/>
            <person name="Sproer C."/>
            <person name="Pradella S."/>
            <person name="Gunther G."/>
            <person name="Rohde M."/>
            <person name="von der Ohe W."/>
            <person name="Steinert M."/>
        </authorList>
    </citation>
    <scope>NUCLEOTIDE SEQUENCE [LARGE SCALE GENOMIC DNA]</scope>
    <source>
        <strain evidence="2">Eric_V</strain>
    </source>
</reference>
<keyword evidence="1" id="KW-0812">Transmembrane</keyword>
<dbReference type="PANTHER" id="PTHR35337">
    <property type="entry name" value="SLR1478 PROTEIN"/>
    <property type="match status" value="1"/>
</dbReference>
<organism evidence="2 3">
    <name type="scientific">Paenibacillus larvae subsp. larvae</name>
    <dbReference type="NCBI Taxonomy" id="147375"/>
    <lineage>
        <taxon>Bacteria</taxon>
        <taxon>Bacillati</taxon>
        <taxon>Bacillota</taxon>
        <taxon>Bacilli</taxon>
        <taxon>Bacillales</taxon>
        <taxon>Paenibacillaceae</taxon>
        <taxon>Paenibacillus</taxon>
    </lineage>
</organism>
<feature type="transmembrane region" description="Helical" evidence="1">
    <location>
        <begin position="112"/>
        <end position="134"/>
    </location>
</feature>
<evidence type="ECO:0000256" key="1">
    <source>
        <dbReference type="SAM" id="Phobius"/>
    </source>
</evidence>
<feature type="transmembrane region" description="Helical" evidence="1">
    <location>
        <begin position="56"/>
        <end position="79"/>
    </location>
</feature>
<gene>
    <name evidence="2" type="ORF">ERICV_02956</name>
</gene>
<proteinExistence type="predicted"/>
<dbReference type="Proteomes" id="UP000464330">
    <property type="component" value="Chromosome"/>
</dbReference>
<keyword evidence="1" id="KW-1133">Transmembrane helix</keyword>
<sequence>MIRQVEIKYIRILLLISCMIYFLSTCIGFFAGPYLQLNPIALSLSTNPYTYIIHNFKSMVFFISGLFTMGISTMYVLFMNGFVLGASLYGIGTASTFFSAFIRIIPHGIFEIPAMILGGVIGLYSIQVFVRFLKGGKLLEIKDFKLVLKLLSLVVILLICAGIVEAYITPYFIKQ</sequence>
<dbReference type="AlphaFoldDB" id="A0A6C0QTJ2"/>
<keyword evidence="1" id="KW-0472">Membrane</keyword>
<feature type="transmembrane region" description="Helical" evidence="1">
    <location>
        <begin position="146"/>
        <end position="168"/>
    </location>
</feature>
<name>A0A6C0QTJ2_9BACL</name>
<dbReference type="PANTHER" id="PTHR35337:SF1">
    <property type="entry name" value="SLR1478 PROTEIN"/>
    <property type="match status" value="1"/>
</dbReference>
<accession>A0A6C0QTJ2</accession>
<protein>
    <submittedName>
        <fullName evidence="2">Integral membrane protein</fullName>
    </submittedName>
</protein>
<dbReference type="EMBL" id="CP019717">
    <property type="protein sequence ID" value="QHZ52075.1"/>
    <property type="molecule type" value="Genomic_DNA"/>
</dbReference>
<feature type="transmembrane region" description="Helical" evidence="1">
    <location>
        <begin position="86"/>
        <end position="106"/>
    </location>
</feature>
<evidence type="ECO:0000313" key="3">
    <source>
        <dbReference type="Proteomes" id="UP000464330"/>
    </source>
</evidence>